<proteinExistence type="inferred from homology"/>
<dbReference type="EMBL" id="NGKA01000031">
    <property type="protein sequence ID" value="RSU08913.1"/>
    <property type="molecule type" value="Genomic_DNA"/>
</dbReference>
<keyword evidence="5" id="KW-1185">Reference proteome</keyword>
<dbReference type="Pfam" id="PF02517">
    <property type="entry name" value="Rce1-like"/>
    <property type="match status" value="1"/>
</dbReference>
<dbReference type="GO" id="GO:0004175">
    <property type="term" value="F:endopeptidase activity"/>
    <property type="evidence" value="ECO:0007669"/>
    <property type="project" value="UniProtKB-ARBA"/>
</dbReference>
<keyword evidence="2" id="KW-0812">Transmembrane</keyword>
<protein>
    <recommendedName>
        <fullName evidence="3">CAAX prenyl protease 2/Lysostaphin resistance protein A-like domain-containing protein</fullName>
    </recommendedName>
</protein>
<evidence type="ECO:0000259" key="3">
    <source>
        <dbReference type="Pfam" id="PF02517"/>
    </source>
</evidence>
<evidence type="ECO:0000313" key="4">
    <source>
        <dbReference type="EMBL" id="RSU08913.1"/>
    </source>
</evidence>
<comment type="caution">
    <text evidence="4">The sequence shown here is derived from an EMBL/GenBank/DDBJ whole genome shotgun (WGS) entry which is preliminary data.</text>
</comment>
<dbReference type="AlphaFoldDB" id="A0A430ALV1"/>
<organism evidence="4 5">
    <name type="scientific">Vagococcus elongatus</name>
    <dbReference type="NCBI Taxonomy" id="180344"/>
    <lineage>
        <taxon>Bacteria</taxon>
        <taxon>Bacillati</taxon>
        <taxon>Bacillota</taxon>
        <taxon>Bacilli</taxon>
        <taxon>Lactobacillales</taxon>
        <taxon>Enterococcaceae</taxon>
        <taxon>Vagococcus</taxon>
    </lineage>
</organism>
<keyword evidence="2" id="KW-0472">Membrane</keyword>
<name>A0A430ALV1_9ENTE</name>
<feature type="transmembrane region" description="Helical" evidence="2">
    <location>
        <begin position="21"/>
        <end position="40"/>
    </location>
</feature>
<keyword evidence="2" id="KW-1133">Transmembrane helix</keyword>
<dbReference type="OrthoDB" id="2318048at2"/>
<evidence type="ECO:0000313" key="5">
    <source>
        <dbReference type="Proteomes" id="UP000287605"/>
    </source>
</evidence>
<feature type="transmembrane region" description="Helical" evidence="2">
    <location>
        <begin position="157"/>
        <end position="174"/>
    </location>
</feature>
<dbReference type="Proteomes" id="UP000287605">
    <property type="component" value="Unassembled WGS sequence"/>
</dbReference>
<feature type="transmembrane region" description="Helical" evidence="2">
    <location>
        <begin position="80"/>
        <end position="102"/>
    </location>
</feature>
<evidence type="ECO:0000256" key="2">
    <source>
        <dbReference type="SAM" id="Phobius"/>
    </source>
</evidence>
<dbReference type="RefSeq" id="WP_126810116.1">
    <property type="nucleotide sequence ID" value="NZ_NGKA01000031.1"/>
</dbReference>
<comment type="similarity">
    <text evidence="1">Belongs to the UPF0177 family.</text>
</comment>
<sequence length="226" mass="25556">MTKNNLQTNQKIGKALINGTFILLLFFLLMQLLMFFVPTFKFTYSFISHSLLTVVGPVTFVFIVAMLWKKEKPKLSIGKGVFLLLGLTLLNFAISLIMIAVVDRFSPAVDNPIGSTSVSILDILNLVWSLAGEEAVKLASFFVLYKGVRYDKNRKKQYWLVWLVVSLLFGLLHLTTYDFNFLQCIFAIGVPSIIDGYLWKKTERPLMMLSAHVLFDMIIIGLSSLG</sequence>
<dbReference type="GO" id="GO:0080120">
    <property type="term" value="P:CAAX-box protein maturation"/>
    <property type="evidence" value="ECO:0007669"/>
    <property type="project" value="UniProtKB-ARBA"/>
</dbReference>
<feature type="transmembrane region" description="Helical" evidence="2">
    <location>
        <begin position="126"/>
        <end position="145"/>
    </location>
</feature>
<dbReference type="InterPro" id="IPR003675">
    <property type="entry name" value="Rce1/LyrA-like_dom"/>
</dbReference>
<feature type="transmembrane region" description="Helical" evidence="2">
    <location>
        <begin position="206"/>
        <end position="225"/>
    </location>
</feature>
<feature type="transmembrane region" description="Helical" evidence="2">
    <location>
        <begin position="46"/>
        <end position="68"/>
    </location>
</feature>
<gene>
    <name evidence="4" type="ORF">CBF29_12875</name>
</gene>
<reference evidence="4 5" key="1">
    <citation type="submission" date="2017-05" db="EMBL/GenBank/DDBJ databases">
        <title>Vagococcus spp. assemblies.</title>
        <authorList>
            <person name="Gulvik C.A."/>
        </authorList>
    </citation>
    <scope>NUCLEOTIDE SEQUENCE [LARGE SCALE GENOMIC DNA]</scope>
    <source>
        <strain evidence="4 5">CCUG 51432</strain>
    </source>
</reference>
<feature type="domain" description="CAAX prenyl protease 2/Lysostaphin resistance protein A-like" evidence="3">
    <location>
        <begin position="145"/>
        <end position="217"/>
    </location>
</feature>
<accession>A0A430ALV1</accession>
<evidence type="ECO:0000256" key="1">
    <source>
        <dbReference type="ARBA" id="ARBA00009067"/>
    </source>
</evidence>